<proteinExistence type="predicted"/>
<dbReference type="NCBIfam" id="TIGR03725">
    <property type="entry name" value="T6A_YeaZ"/>
    <property type="match status" value="1"/>
</dbReference>
<evidence type="ECO:0000313" key="3">
    <source>
        <dbReference type="Proteomes" id="UP000000517"/>
    </source>
</evidence>
<dbReference type="Gene3D" id="3.30.420.200">
    <property type="match status" value="1"/>
</dbReference>
<name>D9S6G3_FIBSS</name>
<protein>
    <submittedName>
        <fullName evidence="2">Peptidase, M22 family</fullName>
    </submittedName>
</protein>
<dbReference type="KEGG" id="fsc:FSU_0448"/>
<dbReference type="EMBL" id="CP002158">
    <property type="protein sequence ID" value="ADL24858.1"/>
    <property type="molecule type" value="Genomic_DNA"/>
</dbReference>
<dbReference type="STRING" id="59374.FSU_0448"/>
<dbReference type="Pfam" id="PF00814">
    <property type="entry name" value="TsaD"/>
    <property type="match status" value="1"/>
</dbReference>
<dbReference type="GO" id="GO:0002949">
    <property type="term" value="P:tRNA threonylcarbamoyladenosine modification"/>
    <property type="evidence" value="ECO:0007669"/>
    <property type="project" value="InterPro"/>
</dbReference>
<organism evidence="2 3">
    <name type="scientific">Fibrobacter succinogenes (strain ATCC 19169 / S85)</name>
    <dbReference type="NCBI Taxonomy" id="59374"/>
    <lineage>
        <taxon>Bacteria</taxon>
        <taxon>Pseudomonadati</taxon>
        <taxon>Fibrobacterota</taxon>
        <taxon>Fibrobacteria</taxon>
        <taxon>Fibrobacterales</taxon>
        <taxon>Fibrobacteraceae</taxon>
        <taxon>Fibrobacter</taxon>
    </lineage>
</organism>
<sequence length="209" mass="22587">MNYNLIVDTSRKGISMALSADSVYEEMVDPSAKGEILSASLDNLLAKVGATLDDVKRVMVTVGPGSFSGLRTGVAFCQGLCFSGKRNLYGVTTLQALACFAGVPDESVAVVIRARNGFWYLRLNNEESFIETADVVARLQASSVKNAVVDAAALTDEALVAVFKDKGIATTLDTDKKLNMWSPLFDTVKPSLIQEANYIQPSYFEKLKV</sequence>
<dbReference type="eggNOG" id="COG1214">
    <property type="taxonomic scope" value="Bacteria"/>
</dbReference>
<dbReference type="Gene3D" id="3.30.420.40">
    <property type="match status" value="1"/>
</dbReference>
<gene>
    <name evidence="2" type="ordered locus">FSU_0448</name>
</gene>
<dbReference type="InterPro" id="IPR000905">
    <property type="entry name" value="Gcp-like_dom"/>
</dbReference>
<dbReference type="InterPro" id="IPR022496">
    <property type="entry name" value="T6A_TsaB"/>
</dbReference>
<dbReference type="RefSeq" id="WP_014545229.1">
    <property type="nucleotide sequence ID" value="NC_013410.1"/>
</dbReference>
<dbReference type="SUPFAM" id="SSF53067">
    <property type="entry name" value="Actin-like ATPase domain"/>
    <property type="match status" value="1"/>
</dbReference>
<evidence type="ECO:0000259" key="1">
    <source>
        <dbReference type="Pfam" id="PF00814"/>
    </source>
</evidence>
<dbReference type="Proteomes" id="UP000000517">
    <property type="component" value="Chromosome"/>
</dbReference>
<reference evidence="3" key="1">
    <citation type="submission" date="2010-08" db="EMBL/GenBank/DDBJ databases">
        <title>Complete sequence of Fibrobacter succinogenes subsp. succinogenes S85.</title>
        <authorList>
            <person name="Durkin A.S."/>
            <person name="Nelson K.E."/>
            <person name="Morrison M."/>
            <person name="Forsberg C.W."/>
            <person name="Wilson D.B."/>
            <person name="Russell J.B."/>
            <person name="Cann I.K.O."/>
            <person name="Mackie R.I."/>
            <person name="White B.A."/>
        </authorList>
    </citation>
    <scope>NUCLEOTIDE SEQUENCE [LARGE SCALE GENOMIC DNA]</scope>
    <source>
        <strain evidence="3">ATCC 19169 / S85</strain>
    </source>
</reference>
<evidence type="ECO:0000313" key="2">
    <source>
        <dbReference type="EMBL" id="ADL24858.1"/>
    </source>
</evidence>
<dbReference type="HOGENOM" id="CLU_1313872_0_0_0"/>
<accession>D9S6G3</accession>
<dbReference type="InterPro" id="IPR043129">
    <property type="entry name" value="ATPase_NBD"/>
</dbReference>
<dbReference type="AlphaFoldDB" id="D9S6G3"/>
<feature type="domain" description="Gcp-like" evidence="1">
    <location>
        <begin position="35"/>
        <end position="145"/>
    </location>
</feature>